<sequence length="93" mass="10058">MRQDGKSSKPARRAEPLGQAFAIASAVPGGVLCGISAERSEFTGGYTRALNFRRGPWFTTGVRGARMVVARLAVRVRLTVTRGRAIGYTHVPR</sequence>
<gene>
    <name evidence="1" type="ORF">chiPu_0028787</name>
</gene>
<dbReference type="EMBL" id="BEZZ01140151">
    <property type="protein sequence ID" value="GCC44834.1"/>
    <property type="molecule type" value="Genomic_DNA"/>
</dbReference>
<protein>
    <submittedName>
        <fullName evidence="1">Uncharacterized protein</fullName>
    </submittedName>
</protein>
<evidence type="ECO:0000313" key="1">
    <source>
        <dbReference type="EMBL" id="GCC44834.1"/>
    </source>
</evidence>
<comment type="caution">
    <text evidence="1">The sequence shown here is derived from an EMBL/GenBank/DDBJ whole genome shotgun (WGS) entry which is preliminary data.</text>
</comment>
<organism evidence="1 2">
    <name type="scientific">Chiloscyllium punctatum</name>
    <name type="common">Brownbanded bambooshark</name>
    <name type="synonym">Hemiscyllium punctatum</name>
    <dbReference type="NCBI Taxonomy" id="137246"/>
    <lineage>
        <taxon>Eukaryota</taxon>
        <taxon>Metazoa</taxon>
        <taxon>Chordata</taxon>
        <taxon>Craniata</taxon>
        <taxon>Vertebrata</taxon>
        <taxon>Chondrichthyes</taxon>
        <taxon>Elasmobranchii</taxon>
        <taxon>Galeomorphii</taxon>
        <taxon>Galeoidea</taxon>
        <taxon>Orectolobiformes</taxon>
        <taxon>Hemiscylliidae</taxon>
        <taxon>Chiloscyllium</taxon>
    </lineage>
</organism>
<dbReference type="Proteomes" id="UP000287033">
    <property type="component" value="Unassembled WGS sequence"/>
</dbReference>
<reference evidence="1 2" key="1">
    <citation type="journal article" date="2018" name="Nat. Ecol. Evol.">
        <title>Shark genomes provide insights into elasmobranch evolution and the origin of vertebrates.</title>
        <authorList>
            <person name="Hara Y"/>
            <person name="Yamaguchi K"/>
            <person name="Onimaru K"/>
            <person name="Kadota M"/>
            <person name="Koyanagi M"/>
            <person name="Keeley SD"/>
            <person name="Tatsumi K"/>
            <person name="Tanaka K"/>
            <person name="Motone F"/>
            <person name="Kageyama Y"/>
            <person name="Nozu R"/>
            <person name="Adachi N"/>
            <person name="Nishimura O"/>
            <person name="Nakagawa R"/>
            <person name="Tanegashima C"/>
            <person name="Kiyatake I"/>
            <person name="Matsumoto R"/>
            <person name="Murakumo K"/>
            <person name="Nishida K"/>
            <person name="Terakita A"/>
            <person name="Kuratani S"/>
            <person name="Sato K"/>
            <person name="Hyodo S Kuraku.S."/>
        </authorList>
    </citation>
    <scope>NUCLEOTIDE SEQUENCE [LARGE SCALE GENOMIC DNA]</scope>
</reference>
<dbReference type="AlphaFoldDB" id="A0A401TQA3"/>
<name>A0A401TQA3_CHIPU</name>
<keyword evidence="2" id="KW-1185">Reference proteome</keyword>
<evidence type="ECO:0000313" key="2">
    <source>
        <dbReference type="Proteomes" id="UP000287033"/>
    </source>
</evidence>
<feature type="non-terminal residue" evidence="1">
    <location>
        <position position="93"/>
    </location>
</feature>
<proteinExistence type="predicted"/>
<accession>A0A401TQA3</accession>